<name>A0ABS5QT45_9LACO</name>
<evidence type="ECO:0000256" key="1">
    <source>
        <dbReference type="SAM" id="Coils"/>
    </source>
</evidence>
<accession>A0ABS5QT45</accession>
<proteinExistence type="predicted"/>
<feature type="compositionally biased region" description="Acidic residues" evidence="2">
    <location>
        <begin position="81"/>
        <end position="99"/>
    </location>
</feature>
<keyword evidence="5" id="KW-1185">Reference proteome</keyword>
<dbReference type="RefSeq" id="WP_213792860.1">
    <property type="nucleotide sequence ID" value="NZ_JAAMFJ010000002.1"/>
</dbReference>
<reference evidence="4 5" key="1">
    <citation type="submission" date="2020-02" db="EMBL/GenBank/DDBJ databases">
        <title>Fructobacillus sp. isolated from paper mulberry of Taiwan.</title>
        <authorList>
            <person name="Lin S.-T."/>
        </authorList>
    </citation>
    <scope>NUCLEOTIDE SEQUENCE [LARGE SCALE GENOMIC DNA]</scope>
    <source>
        <strain evidence="4 5">M1-21</strain>
    </source>
</reference>
<protein>
    <recommendedName>
        <fullName evidence="6">YtxH domain-containing protein</fullName>
    </recommendedName>
</protein>
<evidence type="ECO:0000313" key="5">
    <source>
        <dbReference type="Proteomes" id="UP000735205"/>
    </source>
</evidence>
<gene>
    <name evidence="4" type="ORF">G6R28_03500</name>
</gene>
<evidence type="ECO:0000313" key="4">
    <source>
        <dbReference type="EMBL" id="MBS9336296.1"/>
    </source>
</evidence>
<evidence type="ECO:0000256" key="2">
    <source>
        <dbReference type="SAM" id="MobiDB-lite"/>
    </source>
</evidence>
<sequence>MKASAKVLAGFLFAMGASAAYKLAQSERDQENLKKKLNDVQSQVQDMVEKASSAVAPYLEQAKASYSSSKEALSDSVAAHEDDDQEDIELEEKDLDLNK</sequence>
<evidence type="ECO:0008006" key="6">
    <source>
        <dbReference type="Google" id="ProtNLM"/>
    </source>
</evidence>
<evidence type="ECO:0000256" key="3">
    <source>
        <dbReference type="SAM" id="SignalP"/>
    </source>
</evidence>
<comment type="caution">
    <text evidence="4">The sequence shown here is derived from an EMBL/GenBank/DDBJ whole genome shotgun (WGS) entry which is preliminary data.</text>
</comment>
<keyword evidence="1" id="KW-0175">Coiled coil</keyword>
<dbReference type="EMBL" id="JAAMFJ010000002">
    <property type="protein sequence ID" value="MBS9336296.1"/>
    <property type="molecule type" value="Genomic_DNA"/>
</dbReference>
<feature type="coiled-coil region" evidence="1">
    <location>
        <begin position="23"/>
        <end position="50"/>
    </location>
</feature>
<organism evidence="4 5">
    <name type="scientific">Fructobacillus papyrifericola</name>
    <dbReference type="NCBI Taxonomy" id="2713172"/>
    <lineage>
        <taxon>Bacteria</taxon>
        <taxon>Bacillati</taxon>
        <taxon>Bacillota</taxon>
        <taxon>Bacilli</taxon>
        <taxon>Lactobacillales</taxon>
        <taxon>Lactobacillaceae</taxon>
        <taxon>Fructobacillus</taxon>
    </lineage>
</organism>
<feature type="region of interest" description="Disordered" evidence="2">
    <location>
        <begin position="70"/>
        <end position="99"/>
    </location>
</feature>
<feature type="signal peptide" evidence="3">
    <location>
        <begin position="1"/>
        <end position="19"/>
    </location>
</feature>
<feature type="chain" id="PRO_5045167690" description="YtxH domain-containing protein" evidence="3">
    <location>
        <begin position="20"/>
        <end position="99"/>
    </location>
</feature>
<keyword evidence="3" id="KW-0732">Signal</keyword>
<dbReference type="Proteomes" id="UP000735205">
    <property type="component" value="Unassembled WGS sequence"/>
</dbReference>